<dbReference type="AlphaFoldDB" id="A0ABD2MR62"/>
<organism evidence="1 2">
    <name type="scientific">Cryptolaemus montrouzieri</name>
    <dbReference type="NCBI Taxonomy" id="559131"/>
    <lineage>
        <taxon>Eukaryota</taxon>
        <taxon>Metazoa</taxon>
        <taxon>Ecdysozoa</taxon>
        <taxon>Arthropoda</taxon>
        <taxon>Hexapoda</taxon>
        <taxon>Insecta</taxon>
        <taxon>Pterygota</taxon>
        <taxon>Neoptera</taxon>
        <taxon>Endopterygota</taxon>
        <taxon>Coleoptera</taxon>
        <taxon>Polyphaga</taxon>
        <taxon>Cucujiformia</taxon>
        <taxon>Coccinelloidea</taxon>
        <taxon>Coccinellidae</taxon>
        <taxon>Scymninae</taxon>
        <taxon>Scymnini</taxon>
        <taxon>Cryptolaemus</taxon>
    </lineage>
</organism>
<accession>A0ABD2MR62</accession>
<reference evidence="1 2" key="1">
    <citation type="journal article" date="2021" name="BMC Biol.">
        <title>Horizontally acquired antibacterial genes associated with adaptive radiation of ladybird beetles.</title>
        <authorList>
            <person name="Li H.S."/>
            <person name="Tang X.F."/>
            <person name="Huang Y.H."/>
            <person name="Xu Z.Y."/>
            <person name="Chen M.L."/>
            <person name="Du X.Y."/>
            <person name="Qiu B.Y."/>
            <person name="Chen P.T."/>
            <person name="Zhang W."/>
            <person name="Slipinski A."/>
            <person name="Escalona H.E."/>
            <person name="Waterhouse R.M."/>
            <person name="Zwick A."/>
            <person name="Pang H."/>
        </authorList>
    </citation>
    <scope>NUCLEOTIDE SEQUENCE [LARGE SCALE GENOMIC DNA]</scope>
    <source>
        <strain evidence="1">SYSU2018</strain>
    </source>
</reference>
<comment type="caution">
    <text evidence="1">The sequence shown here is derived from an EMBL/GenBank/DDBJ whole genome shotgun (WGS) entry which is preliminary data.</text>
</comment>
<keyword evidence="2" id="KW-1185">Reference proteome</keyword>
<evidence type="ECO:0000313" key="1">
    <source>
        <dbReference type="EMBL" id="KAL3268885.1"/>
    </source>
</evidence>
<evidence type="ECO:0000313" key="2">
    <source>
        <dbReference type="Proteomes" id="UP001516400"/>
    </source>
</evidence>
<dbReference type="Proteomes" id="UP001516400">
    <property type="component" value="Unassembled WGS sequence"/>
</dbReference>
<dbReference type="EMBL" id="JABFTP020000021">
    <property type="protein sequence ID" value="KAL3268885.1"/>
    <property type="molecule type" value="Genomic_DNA"/>
</dbReference>
<sequence length="145" mass="16384">MQVLHIRGIDQLSTTKDIRVVLNRDHPRLISKECRISEPMKMARDTLSATLTVEKAVADAILSKGELRVGLVNSSVTEHVQVENVPNAAPTIKKLEPEMDRIDHYYAEDVVRLGTYLQNARIKTFAHWANKRATKLDQEGVRALD</sequence>
<protein>
    <submittedName>
        <fullName evidence="1">Uncharacterized protein</fullName>
    </submittedName>
</protein>
<gene>
    <name evidence="1" type="ORF">HHI36_007974</name>
</gene>
<name>A0ABD2MR62_9CUCU</name>
<proteinExistence type="predicted"/>